<keyword evidence="4" id="KW-1185">Reference proteome</keyword>
<evidence type="ECO:0000313" key="3">
    <source>
        <dbReference type="EMBL" id="GIF20059.1"/>
    </source>
</evidence>
<evidence type="ECO:0000313" key="4">
    <source>
        <dbReference type="Proteomes" id="UP000623608"/>
    </source>
</evidence>
<feature type="region of interest" description="Disordered" evidence="1">
    <location>
        <begin position="1"/>
        <end position="29"/>
    </location>
</feature>
<comment type="caution">
    <text evidence="3">The sequence shown here is derived from an EMBL/GenBank/DDBJ whole genome shotgun (WGS) entry which is preliminary data.</text>
</comment>
<protein>
    <recommendedName>
        <fullName evidence="5">Pentapeptide repeat protein</fullName>
    </recommendedName>
</protein>
<dbReference type="Pfam" id="PF00805">
    <property type="entry name" value="Pentapeptide"/>
    <property type="match status" value="1"/>
</dbReference>
<gene>
    <name evidence="3" type="ORF">Ate02nite_27890</name>
</gene>
<sequence>MSTGPRHHPTSSGLSGSDEPSETADAEGATRGPDIAALAALQRAAGAERRWFRPQTRGQAERADAASEQPPRLRDQLLWLWPGLGIAIIFLAGEWAGPLGSVLAALVGLVVLVNFVGDLELRRGARLWIAVAAIVLGVVTILGNQYGVTWLGDRPVADAATKPSSPADLRGKAFTQSDLPSSLKGAGLVGATLDGLDLSDRSLDAADARAASFRGATMIRTGFGGADLRGANLSGGRLRGADLRDADLRGASLTGADLTDSDLRGACLVGLDLTGVTLLRADADGAAVAGVILPSISRAQTSHWPATPGASAACR</sequence>
<dbReference type="PANTHER" id="PTHR14136:SF17">
    <property type="entry name" value="BTB_POZ DOMAIN-CONTAINING PROTEIN KCTD9"/>
    <property type="match status" value="1"/>
</dbReference>
<dbReference type="EMBL" id="BOMY01000020">
    <property type="protein sequence ID" value="GIF20059.1"/>
    <property type="molecule type" value="Genomic_DNA"/>
</dbReference>
<keyword evidence="2" id="KW-1133">Transmembrane helix</keyword>
<proteinExistence type="predicted"/>
<dbReference type="Gene3D" id="2.160.20.80">
    <property type="entry name" value="E3 ubiquitin-protein ligase SopA"/>
    <property type="match status" value="1"/>
</dbReference>
<dbReference type="SUPFAM" id="SSF141571">
    <property type="entry name" value="Pentapeptide repeat-like"/>
    <property type="match status" value="1"/>
</dbReference>
<dbReference type="PANTHER" id="PTHR14136">
    <property type="entry name" value="BTB_POZ DOMAIN-CONTAINING PROTEIN KCTD9"/>
    <property type="match status" value="1"/>
</dbReference>
<dbReference type="InterPro" id="IPR001646">
    <property type="entry name" value="5peptide_repeat"/>
</dbReference>
<evidence type="ECO:0000256" key="2">
    <source>
        <dbReference type="SAM" id="Phobius"/>
    </source>
</evidence>
<feature type="transmembrane region" description="Helical" evidence="2">
    <location>
        <begin position="77"/>
        <end position="93"/>
    </location>
</feature>
<feature type="transmembrane region" description="Helical" evidence="2">
    <location>
        <begin position="99"/>
        <end position="116"/>
    </location>
</feature>
<evidence type="ECO:0000256" key="1">
    <source>
        <dbReference type="SAM" id="MobiDB-lite"/>
    </source>
</evidence>
<dbReference type="InterPro" id="IPR051082">
    <property type="entry name" value="Pentapeptide-BTB/POZ_domain"/>
</dbReference>
<keyword evidence="2" id="KW-0812">Transmembrane</keyword>
<dbReference type="Proteomes" id="UP000623608">
    <property type="component" value="Unassembled WGS sequence"/>
</dbReference>
<feature type="transmembrane region" description="Helical" evidence="2">
    <location>
        <begin position="128"/>
        <end position="147"/>
    </location>
</feature>
<name>A0A919TSA9_9ACTN</name>
<evidence type="ECO:0008006" key="5">
    <source>
        <dbReference type="Google" id="ProtNLM"/>
    </source>
</evidence>
<keyword evidence="2" id="KW-0472">Membrane</keyword>
<dbReference type="RefSeq" id="WP_239147391.1">
    <property type="nucleotide sequence ID" value="NZ_BOMY01000020.1"/>
</dbReference>
<reference evidence="3" key="1">
    <citation type="submission" date="2021-01" db="EMBL/GenBank/DDBJ databases">
        <title>Whole genome shotgun sequence of Actinoplanes tereljensis NBRC 105297.</title>
        <authorList>
            <person name="Komaki H."/>
            <person name="Tamura T."/>
        </authorList>
    </citation>
    <scope>NUCLEOTIDE SEQUENCE</scope>
    <source>
        <strain evidence="3">NBRC 105297</strain>
    </source>
</reference>
<organism evidence="3 4">
    <name type="scientific">Paractinoplanes tereljensis</name>
    <dbReference type="NCBI Taxonomy" id="571912"/>
    <lineage>
        <taxon>Bacteria</taxon>
        <taxon>Bacillati</taxon>
        <taxon>Actinomycetota</taxon>
        <taxon>Actinomycetes</taxon>
        <taxon>Micromonosporales</taxon>
        <taxon>Micromonosporaceae</taxon>
        <taxon>Paractinoplanes</taxon>
    </lineage>
</organism>
<accession>A0A919TSA9</accession>
<dbReference type="AlphaFoldDB" id="A0A919TSA9"/>